<reference evidence="5 6" key="1">
    <citation type="submission" date="2019-12" db="EMBL/GenBank/DDBJ databases">
        <title>Maritimibacter sp. nov. sp. isolated from sea sand.</title>
        <authorList>
            <person name="Kim J."/>
            <person name="Jeong S.E."/>
            <person name="Jung H.S."/>
            <person name="Jeon C.O."/>
        </authorList>
    </citation>
    <scope>NUCLEOTIDE SEQUENCE [LARGE SCALE GENOMIC DNA]</scope>
    <source>
        <strain evidence="5 6">DP07</strain>
    </source>
</reference>
<keyword evidence="3" id="KW-0804">Transcription</keyword>
<dbReference type="PROSITE" id="PS50987">
    <property type="entry name" value="HTH_ARSR_2"/>
    <property type="match status" value="1"/>
</dbReference>
<evidence type="ECO:0000313" key="6">
    <source>
        <dbReference type="Proteomes" id="UP000467322"/>
    </source>
</evidence>
<dbReference type="SMART" id="SM00418">
    <property type="entry name" value="HTH_ARSR"/>
    <property type="match status" value="1"/>
</dbReference>
<proteinExistence type="predicted"/>
<evidence type="ECO:0000256" key="2">
    <source>
        <dbReference type="ARBA" id="ARBA00023125"/>
    </source>
</evidence>
<name>A0A845MB83_9RHOB</name>
<protein>
    <submittedName>
        <fullName evidence="5">Helix-turn-helix domain-containing protein</fullName>
    </submittedName>
</protein>
<evidence type="ECO:0000256" key="1">
    <source>
        <dbReference type="ARBA" id="ARBA00023015"/>
    </source>
</evidence>
<dbReference type="InterPro" id="IPR051011">
    <property type="entry name" value="Metal_resp_trans_reg"/>
</dbReference>
<dbReference type="InterPro" id="IPR001845">
    <property type="entry name" value="HTH_ArsR_DNA-bd_dom"/>
</dbReference>
<evidence type="ECO:0000256" key="3">
    <source>
        <dbReference type="ARBA" id="ARBA00023163"/>
    </source>
</evidence>
<keyword evidence="6" id="KW-1185">Reference proteome</keyword>
<gene>
    <name evidence="5" type="ORF">GQE99_15385</name>
</gene>
<dbReference type="InterPro" id="IPR036390">
    <property type="entry name" value="WH_DNA-bd_sf"/>
</dbReference>
<evidence type="ECO:0000313" key="5">
    <source>
        <dbReference type="EMBL" id="MZR14401.1"/>
    </source>
</evidence>
<sequence>MTPDLAAAGFAAIGSEPRLAVLKTLVRAGSDGLNIAAIQDRTGIAQSTLAHHLKSLVAGGLVRQERRGRETINRADYDQLRSLAAYILAECCVDENGDACGVGAQVGVRA</sequence>
<accession>A0A845MB83</accession>
<dbReference type="SUPFAM" id="SSF46785">
    <property type="entry name" value="Winged helix' DNA-binding domain"/>
    <property type="match status" value="1"/>
</dbReference>
<dbReference type="Pfam" id="PF12840">
    <property type="entry name" value="HTH_20"/>
    <property type="match status" value="1"/>
</dbReference>
<dbReference type="GO" id="GO:0003677">
    <property type="term" value="F:DNA binding"/>
    <property type="evidence" value="ECO:0007669"/>
    <property type="project" value="UniProtKB-KW"/>
</dbReference>
<dbReference type="RefSeq" id="WP_161352528.1">
    <property type="nucleotide sequence ID" value="NZ_WTUX01000019.1"/>
</dbReference>
<dbReference type="InterPro" id="IPR011991">
    <property type="entry name" value="ArsR-like_HTH"/>
</dbReference>
<keyword evidence="1" id="KW-0805">Transcription regulation</keyword>
<dbReference type="Gene3D" id="1.10.10.10">
    <property type="entry name" value="Winged helix-like DNA-binding domain superfamily/Winged helix DNA-binding domain"/>
    <property type="match status" value="1"/>
</dbReference>
<dbReference type="PANTHER" id="PTHR43132">
    <property type="entry name" value="ARSENICAL RESISTANCE OPERON REPRESSOR ARSR-RELATED"/>
    <property type="match status" value="1"/>
</dbReference>
<dbReference type="InterPro" id="IPR036388">
    <property type="entry name" value="WH-like_DNA-bd_sf"/>
</dbReference>
<dbReference type="AlphaFoldDB" id="A0A845MB83"/>
<dbReference type="GO" id="GO:0003700">
    <property type="term" value="F:DNA-binding transcription factor activity"/>
    <property type="evidence" value="ECO:0007669"/>
    <property type="project" value="InterPro"/>
</dbReference>
<dbReference type="PANTHER" id="PTHR43132:SF2">
    <property type="entry name" value="ARSENICAL RESISTANCE OPERON REPRESSOR ARSR-RELATED"/>
    <property type="match status" value="1"/>
</dbReference>
<dbReference type="CDD" id="cd00090">
    <property type="entry name" value="HTH_ARSR"/>
    <property type="match status" value="1"/>
</dbReference>
<comment type="caution">
    <text evidence="5">The sequence shown here is derived from an EMBL/GenBank/DDBJ whole genome shotgun (WGS) entry which is preliminary data.</text>
</comment>
<dbReference type="PRINTS" id="PR00778">
    <property type="entry name" value="HTHARSR"/>
</dbReference>
<feature type="domain" description="HTH arsR-type" evidence="4">
    <location>
        <begin position="1"/>
        <end position="95"/>
    </location>
</feature>
<evidence type="ECO:0000259" key="4">
    <source>
        <dbReference type="PROSITE" id="PS50987"/>
    </source>
</evidence>
<keyword evidence="2" id="KW-0238">DNA-binding</keyword>
<organism evidence="5 6">
    <name type="scientific">Maritimibacter harenae</name>
    <dbReference type="NCBI Taxonomy" id="2606218"/>
    <lineage>
        <taxon>Bacteria</taxon>
        <taxon>Pseudomonadati</taxon>
        <taxon>Pseudomonadota</taxon>
        <taxon>Alphaproteobacteria</taxon>
        <taxon>Rhodobacterales</taxon>
        <taxon>Roseobacteraceae</taxon>
        <taxon>Maritimibacter</taxon>
    </lineage>
</organism>
<dbReference type="EMBL" id="WTUX01000019">
    <property type="protein sequence ID" value="MZR14401.1"/>
    <property type="molecule type" value="Genomic_DNA"/>
</dbReference>
<dbReference type="Proteomes" id="UP000467322">
    <property type="component" value="Unassembled WGS sequence"/>
</dbReference>